<dbReference type="Gene3D" id="1.10.10.350">
    <property type="match status" value="1"/>
</dbReference>
<comment type="subcellular location">
    <subcellularLocation>
        <location evidence="7">Cytoplasm</location>
    </subcellularLocation>
</comment>
<dbReference type="InterPro" id="IPR014729">
    <property type="entry name" value="Rossmann-like_a/b/a_fold"/>
</dbReference>
<feature type="short sequence motif" description="'KMSKS' region" evidence="7">
    <location>
        <begin position="286"/>
        <end position="290"/>
    </location>
</feature>
<keyword evidence="5 7" id="KW-0648">Protein biosynthesis</keyword>
<keyword evidence="11" id="KW-1185">Reference proteome</keyword>
<comment type="caution">
    <text evidence="10">The sequence shown here is derived from an EMBL/GenBank/DDBJ whole genome shotgun (WGS) entry which is preliminary data.</text>
</comment>
<dbReference type="AlphaFoldDB" id="A0A7W9SPF9"/>
<dbReference type="PRINTS" id="PR00987">
    <property type="entry name" value="TRNASYNTHGLU"/>
</dbReference>
<gene>
    <name evidence="7" type="primary">gltX</name>
    <name evidence="10" type="ORF">HNQ39_002152</name>
</gene>
<dbReference type="EC" id="6.1.1.17" evidence="7"/>
<dbReference type="InterPro" id="IPR004527">
    <property type="entry name" value="Glu-tRNA-ligase_bac/mito"/>
</dbReference>
<dbReference type="GO" id="GO:0008270">
    <property type="term" value="F:zinc ion binding"/>
    <property type="evidence" value="ECO:0007669"/>
    <property type="project" value="InterPro"/>
</dbReference>
<dbReference type="NCBIfam" id="TIGR00464">
    <property type="entry name" value="gltX_bact"/>
    <property type="match status" value="1"/>
</dbReference>
<proteinExistence type="inferred from homology"/>
<comment type="catalytic activity">
    <reaction evidence="7">
        <text>tRNA(Glu) + L-glutamate + ATP = L-glutamyl-tRNA(Glu) + AMP + diphosphate</text>
        <dbReference type="Rhea" id="RHEA:23540"/>
        <dbReference type="Rhea" id="RHEA-COMP:9663"/>
        <dbReference type="Rhea" id="RHEA-COMP:9680"/>
        <dbReference type="ChEBI" id="CHEBI:29985"/>
        <dbReference type="ChEBI" id="CHEBI:30616"/>
        <dbReference type="ChEBI" id="CHEBI:33019"/>
        <dbReference type="ChEBI" id="CHEBI:78442"/>
        <dbReference type="ChEBI" id="CHEBI:78520"/>
        <dbReference type="ChEBI" id="CHEBI:456215"/>
        <dbReference type="EC" id="6.1.1.17"/>
    </reaction>
</comment>
<dbReference type="GO" id="GO:0004818">
    <property type="term" value="F:glutamate-tRNA ligase activity"/>
    <property type="evidence" value="ECO:0007669"/>
    <property type="project" value="UniProtKB-UniRule"/>
</dbReference>
<dbReference type="CDD" id="cd00808">
    <property type="entry name" value="GluRS_core"/>
    <property type="match status" value="1"/>
</dbReference>
<dbReference type="Pfam" id="PF00749">
    <property type="entry name" value="tRNA-synt_1c"/>
    <property type="match status" value="1"/>
</dbReference>
<dbReference type="SUPFAM" id="SSF52374">
    <property type="entry name" value="Nucleotidylyl transferase"/>
    <property type="match status" value="1"/>
</dbReference>
<evidence type="ECO:0000313" key="10">
    <source>
        <dbReference type="EMBL" id="MBB6050361.1"/>
    </source>
</evidence>
<keyword evidence="4 7" id="KW-0067">ATP-binding</keyword>
<dbReference type="GO" id="GO:0006424">
    <property type="term" value="P:glutamyl-tRNA aminoacylation"/>
    <property type="evidence" value="ECO:0007669"/>
    <property type="project" value="UniProtKB-UniRule"/>
</dbReference>
<reference evidence="10 11" key="1">
    <citation type="submission" date="2020-08" db="EMBL/GenBank/DDBJ databases">
        <title>Genomic Encyclopedia of Type Strains, Phase IV (KMG-IV): sequencing the most valuable type-strain genomes for metagenomic binning, comparative biology and taxonomic classification.</title>
        <authorList>
            <person name="Goeker M."/>
        </authorList>
    </citation>
    <scope>NUCLEOTIDE SEQUENCE [LARGE SCALE GENOMIC DNA]</scope>
    <source>
        <strain evidence="10 11">DSM 23562</strain>
    </source>
</reference>
<evidence type="ECO:0000259" key="8">
    <source>
        <dbReference type="Pfam" id="PF00749"/>
    </source>
</evidence>
<dbReference type="Gene3D" id="3.40.50.620">
    <property type="entry name" value="HUPs"/>
    <property type="match status" value="1"/>
</dbReference>
<dbReference type="SUPFAM" id="SSF48163">
    <property type="entry name" value="An anticodon-binding domain of class I aminoacyl-tRNA synthetases"/>
    <property type="match status" value="1"/>
</dbReference>
<evidence type="ECO:0000256" key="7">
    <source>
        <dbReference type="HAMAP-Rule" id="MF_00022"/>
    </source>
</evidence>
<dbReference type="PANTHER" id="PTHR43311">
    <property type="entry name" value="GLUTAMATE--TRNA LIGASE"/>
    <property type="match status" value="1"/>
</dbReference>
<dbReference type="RefSeq" id="WP_184195175.1">
    <property type="nucleotide sequence ID" value="NZ_JACHGW010000002.1"/>
</dbReference>
<dbReference type="GO" id="GO:0000049">
    <property type="term" value="F:tRNA binding"/>
    <property type="evidence" value="ECO:0007669"/>
    <property type="project" value="InterPro"/>
</dbReference>
<dbReference type="PANTHER" id="PTHR43311:SF2">
    <property type="entry name" value="GLUTAMATE--TRNA LIGASE, MITOCHONDRIAL-RELATED"/>
    <property type="match status" value="1"/>
</dbReference>
<dbReference type="Proteomes" id="UP000520814">
    <property type="component" value="Unassembled WGS sequence"/>
</dbReference>
<keyword evidence="2 7" id="KW-0436">Ligase</keyword>
<evidence type="ECO:0000256" key="1">
    <source>
        <dbReference type="ARBA" id="ARBA00007894"/>
    </source>
</evidence>
<comment type="function">
    <text evidence="7">Catalyzes the attachment of glutamate to tRNA(Glu) in a two-step reaction: glutamate is first activated by ATP to form Glu-AMP and then transferred to the acceptor end of tRNA(Glu).</text>
</comment>
<evidence type="ECO:0000256" key="5">
    <source>
        <dbReference type="ARBA" id="ARBA00022917"/>
    </source>
</evidence>
<evidence type="ECO:0000259" key="9">
    <source>
        <dbReference type="Pfam" id="PF19269"/>
    </source>
</evidence>
<sequence length="533" mass="59559">MPTTDPTDIFMGREPRRVRTRFAPSPTGFLHVGAFRTALFSYLLAKKYDGDFLLRIEDTDQKRLVKGSLEHIIQSLHALGTPYDEGPDQAAVAALSEAYGAVDPALVPENGGAHGPYIQSQRRARYTELVEQLLDDGKAYWAFETEEELAAKKAACDARKIPYRYDRHFRDYPLAEARKRVADGERAVVRLKMPTEGPIRTVDFLRGETLWDATTQDDFVILKADGLPVYHLAAMVDDHDMEISHILRGEEWISSTPKHVSVFQALGWEAPIFVHTPNVLGWDRKKLSKRNGALPLIGPVPEIKDGGLTGEFLTGYLNQDGILPEALFNFLAICGWSPGDDRELMPRDEIIAAFDLRHISLSPGIFDLDKLKWMNGVYIRNLSPSAFYERARPFLPAELDADYAAAAIALEQERVKELREVPEVTDFFFVELPEYNAKSVEKWLKGAGAYLAELDSTLAGLPEWSVAAIETVVRSVAASHNREKGEVTHPVRVALTGREVGPGLFELMEVLGKERLARRFKKAKELADGGTDS</sequence>
<dbReference type="GO" id="GO:0005829">
    <property type="term" value="C:cytosol"/>
    <property type="evidence" value="ECO:0007669"/>
    <property type="project" value="TreeGrafter"/>
</dbReference>
<dbReference type="InterPro" id="IPR008925">
    <property type="entry name" value="aa_tRNA-synth_I_cd-bd_sf"/>
</dbReference>
<feature type="short sequence motif" description="'HIGH' region" evidence="7">
    <location>
        <begin position="24"/>
        <end position="34"/>
    </location>
</feature>
<keyword evidence="7" id="KW-0963">Cytoplasm</keyword>
<dbReference type="InterPro" id="IPR020058">
    <property type="entry name" value="Glu/Gln-tRNA-synth_Ib_cat-dom"/>
</dbReference>
<evidence type="ECO:0000256" key="6">
    <source>
        <dbReference type="ARBA" id="ARBA00023146"/>
    </source>
</evidence>
<evidence type="ECO:0000313" key="11">
    <source>
        <dbReference type="Proteomes" id="UP000520814"/>
    </source>
</evidence>
<organism evidence="10 11">
    <name type="scientific">Armatimonas rosea</name>
    <dbReference type="NCBI Taxonomy" id="685828"/>
    <lineage>
        <taxon>Bacteria</taxon>
        <taxon>Bacillati</taxon>
        <taxon>Armatimonadota</taxon>
        <taxon>Armatimonadia</taxon>
        <taxon>Armatimonadales</taxon>
        <taxon>Armatimonadaceae</taxon>
        <taxon>Armatimonas</taxon>
    </lineage>
</organism>
<evidence type="ECO:0000256" key="4">
    <source>
        <dbReference type="ARBA" id="ARBA00022840"/>
    </source>
</evidence>
<comment type="caution">
    <text evidence="7">Lacks conserved residue(s) required for the propagation of feature annotation.</text>
</comment>
<protein>
    <recommendedName>
        <fullName evidence="7">Glutamate--tRNA ligase</fullName>
        <ecNumber evidence="7">6.1.1.17</ecNumber>
    </recommendedName>
    <alternativeName>
        <fullName evidence="7">Glutamyl-tRNA synthetase</fullName>
        <shortName evidence="7">GluRS</shortName>
    </alternativeName>
</protein>
<dbReference type="InterPro" id="IPR045462">
    <property type="entry name" value="aa-tRNA-synth_I_cd-bd"/>
</dbReference>
<feature type="domain" description="Aminoacyl-tRNA synthetase class I anticodon-binding" evidence="9">
    <location>
        <begin position="387"/>
        <end position="523"/>
    </location>
</feature>
<comment type="subunit">
    <text evidence="7">Monomer.</text>
</comment>
<feature type="binding site" evidence="7">
    <location>
        <position position="289"/>
    </location>
    <ligand>
        <name>ATP</name>
        <dbReference type="ChEBI" id="CHEBI:30616"/>
    </ligand>
</feature>
<dbReference type="InterPro" id="IPR000924">
    <property type="entry name" value="Glu/Gln-tRNA-synth"/>
</dbReference>
<comment type="similarity">
    <text evidence="1 7">Belongs to the class-I aminoacyl-tRNA synthetase family. Glutamate--tRNA ligase type 1 subfamily.</text>
</comment>
<evidence type="ECO:0000256" key="2">
    <source>
        <dbReference type="ARBA" id="ARBA00022598"/>
    </source>
</evidence>
<dbReference type="InterPro" id="IPR049940">
    <property type="entry name" value="GluQ/Sye"/>
</dbReference>
<dbReference type="InterPro" id="IPR020751">
    <property type="entry name" value="aa-tRNA-synth_I_codon-bd_sub2"/>
</dbReference>
<evidence type="ECO:0000256" key="3">
    <source>
        <dbReference type="ARBA" id="ARBA00022741"/>
    </source>
</evidence>
<dbReference type="EMBL" id="JACHGW010000002">
    <property type="protein sequence ID" value="MBB6050361.1"/>
    <property type="molecule type" value="Genomic_DNA"/>
</dbReference>
<dbReference type="GO" id="GO:0005524">
    <property type="term" value="F:ATP binding"/>
    <property type="evidence" value="ECO:0007669"/>
    <property type="project" value="UniProtKB-UniRule"/>
</dbReference>
<name>A0A7W9SPF9_ARMRO</name>
<keyword evidence="3 7" id="KW-0547">Nucleotide-binding</keyword>
<dbReference type="Pfam" id="PF19269">
    <property type="entry name" value="Anticodon_2"/>
    <property type="match status" value="1"/>
</dbReference>
<dbReference type="HAMAP" id="MF_00022">
    <property type="entry name" value="Glu_tRNA_synth_type1"/>
    <property type="match status" value="1"/>
</dbReference>
<dbReference type="InterPro" id="IPR033910">
    <property type="entry name" value="GluRS_core"/>
</dbReference>
<accession>A0A7W9SPF9</accession>
<feature type="domain" description="Glutamyl/glutaminyl-tRNA synthetase class Ib catalytic" evidence="8">
    <location>
        <begin position="18"/>
        <end position="373"/>
    </location>
</feature>
<keyword evidence="6 7" id="KW-0030">Aminoacyl-tRNA synthetase</keyword>